<protein>
    <recommendedName>
        <fullName evidence="1">Mce/MlaD domain-containing protein</fullName>
    </recommendedName>
</protein>
<dbReference type="KEGG" id="parq:DSM112329_00886"/>
<gene>
    <name evidence="2" type="ORF">DSM112329_00886</name>
</gene>
<dbReference type="Pfam" id="PF02470">
    <property type="entry name" value="MlaD"/>
    <property type="match status" value="1"/>
</dbReference>
<evidence type="ECO:0000259" key="1">
    <source>
        <dbReference type="Pfam" id="PF02470"/>
    </source>
</evidence>
<dbReference type="InterPro" id="IPR052336">
    <property type="entry name" value="MlaD_Phospholipid_Transporter"/>
</dbReference>
<reference evidence="2" key="1">
    <citation type="submission" date="2022-12" db="EMBL/GenBank/DDBJ databases">
        <title>Paraconexibacter alkalitolerans sp. nov. and Baekduia alba sp. nov., isolated from soil and emended description of the genera Paraconexibacter (Chun et al., 2020) and Baekduia (An et al., 2020).</title>
        <authorList>
            <person name="Vieira S."/>
            <person name="Huber K.J."/>
            <person name="Geppert A."/>
            <person name="Wolf J."/>
            <person name="Neumann-Schaal M."/>
            <person name="Muesken M."/>
            <person name="Overmann J."/>
        </authorList>
    </citation>
    <scope>NUCLEOTIDE SEQUENCE</scope>
    <source>
        <strain evidence="2">AEG42_29</strain>
    </source>
</reference>
<name>A0AAU7AR52_9ACTN</name>
<evidence type="ECO:0000313" key="2">
    <source>
        <dbReference type="EMBL" id="XAY04060.1"/>
    </source>
</evidence>
<dbReference type="AlphaFoldDB" id="A0AAU7AR52"/>
<dbReference type="PANTHER" id="PTHR33371:SF4">
    <property type="entry name" value="INTERMEMBRANE PHOSPHOLIPID TRANSPORT SYSTEM BINDING PROTEIN MLAD"/>
    <property type="match status" value="1"/>
</dbReference>
<sequence>MALVGSVGVLGVLVLVYVGFKAPDKIPGRSYYNLKAEFKNADNLTGHYQVRNGGKLVGQVLKPRIENGVAVVDLQLDPTEKGLKSDTRLEVRPRSAVGVRYLDIKPGKNGTPLQEGDTIPFTQTGSTVQLDTVLGTFDTETRANAQKFLRELGTGFAGRGEDLNEAIGGASKMLRLASGAQPGTGAADSLSSTAGWLSAIADRKGSIRSLISGSDTIAGTSDPVREQIAAGFKPQAKALEPFAQERGAIHSTLEKAPGTFTTASSRLPAVDGMVEQLRGFARDIRPGLRAAPASFTQTSALLTESRPGLRDARATLRLADRAVDPTLGLLDTVKPVLPQIDQTLANTTPIVSRLGDFGCDIVQFGTRWGSMLKYGNQGGSYLRFNLNAGPESIYGWSARQGGTSAKFNFSPGPNCQAYNEPKVK</sequence>
<accession>A0AAU7AR52</accession>
<dbReference type="PANTHER" id="PTHR33371">
    <property type="entry name" value="INTERMEMBRANE PHOSPHOLIPID TRANSPORT SYSTEM BINDING PROTEIN MLAD-RELATED"/>
    <property type="match status" value="1"/>
</dbReference>
<dbReference type="EMBL" id="CP114014">
    <property type="protein sequence ID" value="XAY04060.1"/>
    <property type="molecule type" value="Genomic_DNA"/>
</dbReference>
<dbReference type="InterPro" id="IPR003399">
    <property type="entry name" value="Mce/MlaD"/>
</dbReference>
<proteinExistence type="predicted"/>
<feature type="domain" description="Mce/MlaD" evidence="1">
    <location>
        <begin position="31"/>
        <end position="107"/>
    </location>
</feature>
<organism evidence="2">
    <name type="scientific">Paraconexibacter sp. AEG42_29</name>
    <dbReference type="NCBI Taxonomy" id="2997339"/>
    <lineage>
        <taxon>Bacteria</taxon>
        <taxon>Bacillati</taxon>
        <taxon>Actinomycetota</taxon>
        <taxon>Thermoleophilia</taxon>
        <taxon>Solirubrobacterales</taxon>
        <taxon>Paraconexibacteraceae</taxon>
        <taxon>Paraconexibacter</taxon>
    </lineage>
</organism>